<feature type="domain" description="BTBDG BTB/POZ" evidence="4">
    <location>
        <begin position="294"/>
        <end position="365"/>
    </location>
</feature>
<gene>
    <name evidence="5" type="ORF">MGAL_10B092094</name>
</gene>
<feature type="domain" description="BACK" evidence="2">
    <location>
        <begin position="459"/>
        <end position="533"/>
    </location>
</feature>
<protein>
    <recommendedName>
        <fullName evidence="1">BTB/POZ domain-containing protein 16</fullName>
    </recommendedName>
</protein>
<dbReference type="Pfam" id="PF23998">
    <property type="entry name" value="BTB_BTBDG"/>
    <property type="match status" value="1"/>
</dbReference>
<dbReference type="InterPro" id="IPR011333">
    <property type="entry name" value="SKP1/BTB/POZ_sf"/>
</dbReference>
<dbReference type="InterPro" id="IPR042833">
    <property type="entry name" value="BTBD16"/>
</dbReference>
<dbReference type="OrthoDB" id="6359943at2759"/>
<dbReference type="InterPro" id="IPR048859">
    <property type="entry name" value="BTBD16_C"/>
</dbReference>
<evidence type="ECO:0000259" key="3">
    <source>
        <dbReference type="Pfam" id="PF21059"/>
    </source>
</evidence>
<name>A0A8B6BHP5_MYTGA</name>
<dbReference type="Gene3D" id="3.30.710.10">
    <property type="entry name" value="Potassium Channel Kv1.1, Chain A"/>
    <property type="match status" value="2"/>
</dbReference>
<evidence type="ECO:0000259" key="2">
    <source>
        <dbReference type="Pfam" id="PF07707"/>
    </source>
</evidence>
<dbReference type="CDD" id="cd18492">
    <property type="entry name" value="BACK_BTBD16"/>
    <property type="match status" value="1"/>
</dbReference>
<sequence length="750" mass="84763">MAEVSRNVPPQLSRMSTTSYFPTIPRGVPKAAISYSQSVNEAPYTALMGVIVDGRYPERHAVTPRCRVRKQVGGTNRWRLPDSLGSDLLGSRQAIKSINMPYNSNMINIITAENPQSSLHLEADRPYVFHQVVDRPVTVSQVPSTASSKPGFGLLSRESTVLVRAPSRLRGPTPSTSGPIRKFIPANARPATPKDIFLYHSKKSQSFIGPDVVLKCLGMDWELHRPYLQKSEVLSQLLKQAGEPHMQKYYRNPASETLDTYIKKNNVYSNEYKDISNRLSMVEGDEEGPKKLDHPAHTSEKRISSVTMIKLDIKDPLITKTAMAVALGNLYHDELDVDLEDVANVLAASSQIGYKALQNGCARLMLNNISYKTVCRYHHACTKYQQEEVVKACERWLELNLLPEVAMAVALGNLYHDELDVDLEDVANVLAASSQIGYKALQNGCARLMLNNISYKTVCRYHHACTKYQQEEVVKACERWLELNLLPELSNQIYLREISMELLQKILKSNRLYVPNEYTVYRTLSYWLFLQLNSSIQLMPSHSTVLSYFNSLPKTGSFLERDDGQIYGPLFSAVRLQGVTDTNQIRDMQLMNILPQSQLIDLLTQHYHALQGGGDMSALKHFNTGAIRQGFIIDEEPHYHSEVLSIHGFHFELKAARNAIGQLSIYMQRLKPGDPILSFRQCERHTFSIRTDREVRYCIMVQDSVDDLKTTGIVSQKFGLGEKVGKSEILQQDKIRTPLYISFSLLFPAS</sequence>
<proteinExistence type="predicted"/>
<dbReference type="PANTHER" id="PTHR46843:SF1">
    <property type="entry name" value="BTB_POZ DOMAIN-CONTAINING PROTEIN 16"/>
    <property type="match status" value="1"/>
</dbReference>
<dbReference type="InterPro" id="IPR056426">
    <property type="entry name" value="BTB_BTBDG"/>
</dbReference>
<evidence type="ECO:0000313" key="6">
    <source>
        <dbReference type="Proteomes" id="UP000596742"/>
    </source>
</evidence>
<evidence type="ECO:0000256" key="1">
    <source>
        <dbReference type="ARBA" id="ARBA00016271"/>
    </source>
</evidence>
<evidence type="ECO:0000313" key="5">
    <source>
        <dbReference type="EMBL" id="VDH90917.1"/>
    </source>
</evidence>
<keyword evidence="6" id="KW-1185">Reference proteome</keyword>
<dbReference type="Pfam" id="PF21059">
    <property type="entry name" value="BTBD16_C"/>
    <property type="match status" value="1"/>
</dbReference>
<evidence type="ECO:0000259" key="4">
    <source>
        <dbReference type="Pfam" id="PF23998"/>
    </source>
</evidence>
<dbReference type="Proteomes" id="UP000596742">
    <property type="component" value="Unassembled WGS sequence"/>
</dbReference>
<feature type="domain" description="BTB/POZ" evidence="3">
    <location>
        <begin position="627"/>
        <end position="728"/>
    </location>
</feature>
<dbReference type="InterPro" id="IPR011705">
    <property type="entry name" value="BACK"/>
</dbReference>
<comment type="caution">
    <text evidence="5">The sequence shown here is derived from an EMBL/GenBank/DDBJ whole genome shotgun (WGS) entry which is preliminary data.</text>
</comment>
<dbReference type="EMBL" id="UYJE01000181">
    <property type="protein sequence ID" value="VDH90917.1"/>
    <property type="molecule type" value="Genomic_DNA"/>
</dbReference>
<dbReference type="SUPFAM" id="SSF54695">
    <property type="entry name" value="POZ domain"/>
    <property type="match status" value="1"/>
</dbReference>
<reference evidence="5" key="1">
    <citation type="submission" date="2018-11" db="EMBL/GenBank/DDBJ databases">
        <authorList>
            <person name="Alioto T."/>
            <person name="Alioto T."/>
        </authorList>
    </citation>
    <scope>NUCLEOTIDE SEQUENCE</scope>
</reference>
<dbReference type="AlphaFoldDB" id="A0A8B6BHP5"/>
<accession>A0A8B6BHP5</accession>
<dbReference type="PANTHER" id="PTHR46843">
    <property type="entry name" value="BTB/POZ DOMAIN-CONTAINING PROTEIN 16"/>
    <property type="match status" value="1"/>
</dbReference>
<dbReference type="Pfam" id="PF07707">
    <property type="entry name" value="BACK"/>
    <property type="match status" value="1"/>
</dbReference>
<organism evidence="5 6">
    <name type="scientific">Mytilus galloprovincialis</name>
    <name type="common">Mediterranean mussel</name>
    <dbReference type="NCBI Taxonomy" id="29158"/>
    <lineage>
        <taxon>Eukaryota</taxon>
        <taxon>Metazoa</taxon>
        <taxon>Spiralia</taxon>
        <taxon>Lophotrochozoa</taxon>
        <taxon>Mollusca</taxon>
        <taxon>Bivalvia</taxon>
        <taxon>Autobranchia</taxon>
        <taxon>Pteriomorphia</taxon>
        <taxon>Mytilida</taxon>
        <taxon>Mytiloidea</taxon>
        <taxon>Mytilidae</taxon>
        <taxon>Mytilinae</taxon>
        <taxon>Mytilus</taxon>
    </lineage>
</organism>